<proteinExistence type="inferred from homology"/>
<evidence type="ECO:0000256" key="7">
    <source>
        <dbReference type="ARBA" id="ARBA00022989"/>
    </source>
</evidence>
<dbReference type="AlphaFoldDB" id="A0A8T9BE44"/>
<dbReference type="PANTHER" id="PTHR48164">
    <property type="entry name" value="DOLICHYL-DIPHOSPHOOLIGOSACCHARIDE--PROTEIN GLYCOSYLTRANSFERASE SUBUNIT 4"/>
    <property type="match status" value="1"/>
</dbReference>
<keyword evidence="6" id="KW-0735">Signal-anchor</keyword>
<keyword evidence="11" id="KW-1185">Reference proteome</keyword>
<name>A0A8T9BE44_9HELO</name>
<dbReference type="GO" id="GO:0018279">
    <property type="term" value="P:protein N-linked glycosylation via asparagine"/>
    <property type="evidence" value="ECO:0007669"/>
    <property type="project" value="TreeGrafter"/>
</dbReference>
<keyword evidence="4 9" id="KW-0812">Transmembrane</keyword>
<dbReference type="PANTHER" id="PTHR48164:SF1">
    <property type="entry name" value="DOLICHYL-DIPHOSPHOOLIGOSACCHARIDE--PROTEIN GLYCOSYLTRANSFERASE SUBUNIT 4"/>
    <property type="match status" value="1"/>
</dbReference>
<evidence type="ECO:0000313" key="11">
    <source>
        <dbReference type="Proteomes" id="UP000469559"/>
    </source>
</evidence>
<reference evidence="10 11" key="1">
    <citation type="submission" date="2018-05" db="EMBL/GenBank/DDBJ databases">
        <title>Whole genome sequencing for identification of molecular markers to develop diagnostic detection tools for the regulated plant pathogen Lachnellula willkommii.</title>
        <authorList>
            <person name="Giroux E."/>
            <person name="Bilodeau G."/>
        </authorList>
    </citation>
    <scope>NUCLEOTIDE SEQUENCE [LARGE SCALE GENOMIC DNA]</scope>
    <source>
        <strain evidence="10 11">CBS 203.66</strain>
    </source>
</reference>
<evidence type="ECO:0000256" key="5">
    <source>
        <dbReference type="ARBA" id="ARBA00022824"/>
    </source>
</evidence>
<evidence type="ECO:0000256" key="9">
    <source>
        <dbReference type="SAM" id="Phobius"/>
    </source>
</evidence>
<accession>A0A8T9BE44</accession>
<dbReference type="Pfam" id="PF10215">
    <property type="entry name" value="Ost4"/>
    <property type="match status" value="1"/>
</dbReference>
<dbReference type="EMBL" id="QGMF01000182">
    <property type="protein sequence ID" value="TVY18294.1"/>
    <property type="molecule type" value="Genomic_DNA"/>
</dbReference>
<gene>
    <name evidence="10" type="ORF">LARI1_G004736</name>
</gene>
<evidence type="ECO:0000313" key="10">
    <source>
        <dbReference type="EMBL" id="TVY18294.1"/>
    </source>
</evidence>
<keyword evidence="8 9" id="KW-0472">Membrane</keyword>
<feature type="transmembrane region" description="Helical" evidence="9">
    <location>
        <begin position="91"/>
        <end position="112"/>
    </location>
</feature>
<protein>
    <recommendedName>
        <fullName evidence="3">Dolichyl-diphosphooligosaccharide--protein glycosyltransferase subunit 4</fullName>
    </recommendedName>
</protein>
<evidence type="ECO:0000256" key="4">
    <source>
        <dbReference type="ARBA" id="ARBA00022692"/>
    </source>
</evidence>
<evidence type="ECO:0000256" key="2">
    <source>
        <dbReference type="ARBA" id="ARBA00007685"/>
    </source>
</evidence>
<comment type="similarity">
    <text evidence="2">Belongs to the OST4 family.</text>
</comment>
<evidence type="ECO:0000256" key="3">
    <source>
        <dbReference type="ARBA" id="ARBA00017662"/>
    </source>
</evidence>
<dbReference type="SUPFAM" id="SSF103464">
    <property type="entry name" value="Oligosaccharyltransferase subunit ost4p"/>
    <property type="match status" value="1"/>
</dbReference>
<keyword evidence="5" id="KW-0256">Endoplasmic reticulum</keyword>
<evidence type="ECO:0000256" key="6">
    <source>
        <dbReference type="ARBA" id="ARBA00022968"/>
    </source>
</evidence>
<dbReference type="InterPro" id="IPR036330">
    <property type="entry name" value="Ost4p_sf"/>
</dbReference>
<dbReference type="GO" id="GO:0008250">
    <property type="term" value="C:oligosaccharyltransferase complex"/>
    <property type="evidence" value="ECO:0007669"/>
    <property type="project" value="TreeGrafter"/>
</dbReference>
<dbReference type="InterPro" id="IPR051307">
    <property type="entry name" value="OST4"/>
</dbReference>
<evidence type="ECO:0000256" key="8">
    <source>
        <dbReference type="ARBA" id="ARBA00023136"/>
    </source>
</evidence>
<organism evidence="10 11">
    <name type="scientific">Lachnellula arida</name>
    <dbReference type="NCBI Taxonomy" id="1316785"/>
    <lineage>
        <taxon>Eukaryota</taxon>
        <taxon>Fungi</taxon>
        <taxon>Dikarya</taxon>
        <taxon>Ascomycota</taxon>
        <taxon>Pezizomycotina</taxon>
        <taxon>Leotiomycetes</taxon>
        <taxon>Helotiales</taxon>
        <taxon>Lachnaceae</taxon>
        <taxon>Lachnellula</taxon>
    </lineage>
</organism>
<sequence length="141" mass="15702">MTVGSCEEMMLERRQALLSGEKQAQAGLNVQALAQHQPSPAARQLTRRDIYNRGSINTFPQSITWLKRKDNLSNYCTFTESTAKMISDDDLYRLAIFLGSAAMLLIILYHFLEVNSVEEPSEKVEAAVKTDAKGAAHTPAR</sequence>
<dbReference type="OrthoDB" id="2124077at2759"/>
<comment type="subcellular location">
    <subcellularLocation>
        <location evidence="1">Endoplasmic reticulum membrane</location>
        <topology evidence="1">Single-pass type III membrane protein</topology>
    </subcellularLocation>
</comment>
<comment type="caution">
    <text evidence="10">The sequence shown here is derived from an EMBL/GenBank/DDBJ whole genome shotgun (WGS) entry which is preliminary data.</text>
</comment>
<evidence type="ECO:0000256" key="1">
    <source>
        <dbReference type="ARBA" id="ARBA00004643"/>
    </source>
</evidence>
<keyword evidence="7 9" id="KW-1133">Transmembrane helix</keyword>
<dbReference type="InterPro" id="IPR018943">
    <property type="entry name" value="Oligosaccaryltransferase"/>
</dbReference>
<dbReference type="Proteomes" id="UP000469559">
    <property type="component" value="Unassembled WGS sequence"/>
</dbReference>